<sequence length="379" mass="42440">MPGLPNELTDQIIQELHSEHKSLKNCALVCQSWVVAAQRNLFTKLNVHERNVTEIVDHLSSGSPRIADYVQHLYIFLWGNLRVRANRMAVSEARPLLPHLLSQLSHFTNLKQLELDGCRVFHDKQWDVSWTDPLVAACPSLSHLNIQHITFQDIPDLVDLVSSFQTLKQLTAGELDVASASHEYSNEPQEPYEGSKVPPPLISKIQYASGHHFSSGTGPFLRWLAGGTLPLRTLDLCLDAEVGDVNAGVELIQSAGRNLEHLSLEFSDQWHLWEGFDLAANTSLRSLVLKSVDDFDSEIVEFLQSLTGPLEYLTLGRMDQIESDERRSLIEVLMSPAFASLTRVNLYTLFVGSEGLADEIANEHPEFLKRGIAFIESTP</sequence>
<gene>
    <name evidence="1" type="ORF">FB45DRAFT_516685</name>
</gene>
<comment type="caution">
    <text evidence="1">The sequence shown here is derived from an EMBL/GenBank/DDBJ whole genome shotgun (WGS) entry which is preliminary data.</text>
</comment>
<protein>
    <recommendedName>
        <fullName evidence="3">F-box domain-containing protein</fullName>
    </recommendedName>
</protein>
<evidence type="ECO:0000313" key="1">
    <source>
        <dbReference type="EMBL" id="KAJ7632837.1"/>
    </source>
</evidence>
<dbReference type="InterPro" id="IPR036047">
    <property type="entry name" value="F-box-like_dom_sf"/>
</dbReference>
<accession>A0AAD7BX59</accession>
<proteinExistence type="predicted"/>
<dbReference type="InterPro" id="IPR032675">
    <property type="entry name" value="LRR_dom_sf"/>
</dbReference>
<evidence type="ECO:0000313" key="2">
    <source>
        <dbReference type="Proteomes" id="UP001221142"/>
    </source>
</evidence>
<evidence type="ECO:0008006" key="3">
    <source>
        <dbReference type="Google" id="ProtNLM"/>
    </source>
</evidence>
<dbReference type="Proteomes" id="UP001221142">
    <property type="component" value="Unassembled WGS sequence"/>
</dbReference>
<dbReference type="EMBL" id="JARKIF010000008">
    <property type="protein sequence ID" value="KAJ7632837.1"/>
    <property type="molecule type" value="Genomic_DNA"/>
</dbReference>
<dbReference type="SUPFAM" id="SSF81383">
    <property type="entry name" value="F-box domain"/>
    <property type="match status" value="1"/>
</dbReference>
<keyword evidence="2" id="KW-1185">Reference proteome</keyword>
<reference evidence="1" key="1">
    <citation type="submission" date="2023-03" db="EMBL/GenBank/DDBJ databases">
        <title>Massive genome expansion in bonnet fungi (Mycena s.s.) driven by repeated elements and novel gene families across ecological guilds.</title>
        <authorList>
            <consortium name="Lawrence Berkeley National Laboratory"/>
            <person name="Harder C.B."/>
            <person name="Miyauchi S."/>
            <person name="Viragh M."/>
            <person name="Kuo A."/>
            <person name="Thoen E."/>
            <person name="Andreopoulos B."/>
            <person name="Lu D."/>
            <person name="Skrede I."/>
            <person name="Drula E."/>
            <person name="Henrissat B."/>
            <person name="Morin E."/>
            <person name="Kohler A."/>
            <person name="Barry K."/>
            <person name="LaButti K."/>
            <person name="Morin E."/>
            <person name="Salamov A."/>
            <person name="Lipzen A."/>
            <person name="Mereny Z."/>
            <person name="Hegedus B."/>
            <person name="Baldrian P."/>
            <person name="Stursova M."/>
            <person name="Weitz H."/>
            <person name="Taylor A."/>
            <person name="Grigoriev I.V."/>
            <person name="Nagy L.G."/>
            <person name="Martin F."/>
            <person name="Kauserud H."/>
        </authorList>
    </citation>
    <scope>NUCLEOTIDE SEQUENCE</scope>
    <source>
        <strain evidence="1">9284</strain>
    </source>
</reference>
<name>A0AAD7BX59_9AGAR</name>
<dbReference type="SUPFAM" id="SSF52047">
    <property type="entry name" value="RNI-like"/>
    <property type="match status" value="1"/>
</dbReference>
<organism evidence="1 2">
    <name type="scientific">Roridomyces roridus</name>
    <dbReference type="NCBI Taxonomy" id="1738132"/>
    <lineage>
        <taxon>Eukaryota</taxon>
        <taxon>Fungi</taxon>
        <taxon>Dikarya</taxon>
        <taxon>Basidiomycota</taxon>
        <taxon>Agaricomycotina</taxon>
        <taxon>Agaricomycetes</taxon>
        <taxon>Agaricomycetidae</taxon>
        <taxon>Agaricales</taxon>
        <taxon>Marasmiineae</taxon>
        <taxon>Mycenaceae</taxon>
        <taxon>Roridomyces</taxon>
    </lineage>
</organism>
<dbReference type="Gene3D" id="3.80.10.10">
    <property type="entry name" value="Ribonuclease Inhibitor"/>
    <property type="match status" value="1"/>
</dbReference>
<dbReference type="AlphaFoldDB" id="A0AAD7BX59"/>